<keyword evidence="2" id="KW-1185">Reference proteome</keyword>
<comment type="caution">
    <text evidence="1">The sequence shown here is derived from an EMBL/GenBank/DDBJ whole genome shotgun (WGS) entry which is preliminary data.</text>
</comment>
<evidence type="ECO:0000313" key="2">
    <source>
        <dbReference type="Proteomes" id="UP000054925"/>
    </source>
</evidence>
<reference evidence="1" key="1">
    <citation type="submission" date="2016-01" db="EMBL/GenBank/DDBJ databases">
        <authorList>
            <person name="Peeters C."/>
        </authorList>
    </citation>
    <scope>NUCLEOTIDE SEQUENCE [LARGE SCALE GENOMIC DNA]</scope>
    <source>
        <strain evidence="1">LMG 22937</strain>
    </source>
</reference>
<gene>
    <name evidence="1" type="ORF">AWB67_02223</name>
</gene>
<proteinExistence type="predicted"/>
<sequence length="74" mass="7969">MSSPAAPATSRKERGLLKIPRDARNAIRFEPETPDSVPTRRHSTYEAIINSSPDLAYHVLVAPIGGGIDVMKAA</sequence>
<name>A0A158HYA7_9BURK</name>
<dbReference type="AlphaFoldDB" id="A0A158HYA7"/>
<protein>
    <submittedName>
        <fullName evidence="1">Uncharacterized protein</fullName>
    </submittedName>
</protein>
<organism evidence="1 2">
    <name type="scientific">Caballeronia terrestris</name>
    <dbReference type="NCBI Taxonomy" id="1226301"/>
    <lineage>
        <taxon>Bacteria</taxon>
        <taxon>Pseudomonadati</taxon>
        <taxon>Pseudomonadota</taxon>
        <taxon>Betaproteobacteria</taxon>
        <taxon>Burkholderiales</taxon>
        <taxon>Burkholderiaceae</taxon>
        <taxon>Caballeronia</taxon>
    </lineage>
</organism>
<evidence type="ECO:0000313" key="1">
    <source>
        <dbReference type="EMBL" id="SAL48959.1"/>
    </source>
</evidence>
<accession>A0A158HYA7</accession>
<dbReference type="Proteomes" id="UP000054925">
    <property type="component" value="Unassembled WGS sequence"/>
</dbReference>
<dbReference type="EMBL" id="FCOL02000009">
    <property type="protein sequence ID" value="SAL48959.1"/>
    <property type="molecule type" value="Genomic_DNA"/>
</dbReference>